<evidence type="ECO:0000313" key="3">
    <source>
        <dbReference type="Proteomes" id="UP000274033"/>
    </source>
</evidence>
<name>A0A3N9U9N8_9BACI</name>
<dbReference type="InterPro" id="IPR002711">
    <property type="entry name" value="HNH"/>
</dbReference>
<reference evidence="2 3" key="1">
    <citation type="journal article" date="2013" name="J. Microbiol.">
        <title>Lysinibacillus chungkukjangi sp. nov., isolated from Chungkukjang, Korean fermented soybean food.</title>
        <authorList>
            <person name="Kim S.J."/>
            <person name="Jang Y.H."/>
            <person name="Hamada M."/>
            <person name="Ahn J.H."/>
            <person name="Weon H.Y."/>
            <person name="Suzuki K."/>
            <person name="Whang K.S."/>
            <person name="Kwon S.W."/>
        </authorList>
    </citation>
    <scope>NUCLEOTIDE SEQUENCE [LARGE SCALE GENOMIC DNA]</scope>
    <source>
        <strain evidence="2 3">MCCC 1A12701</strain>
    </source>
</reference>
<proteinExistence type="predicted"/>
<dbReference type="EMBL" id="RRCT01000025">
    <property type="protein sequence ID" value="RQW73215.1"/>
    <property type="molecule type" value="Genomic_DNA"/>
</dbReference>
<dbReference type="Proteomes" id="UP000274033">
    <property type="component" value="Unassembled WGS sequence"/>
</dbReference>
<dbReference type="GO" id="GO:0004519">
    <property type="term" value="F:endonuclease activity"/>
    <property type="evidence" value="ECO:0007669"/>
    <property type="project" value="InterPro"/>
</dbReference>
<dbReference type="InterPro" id="IPR003615">
    <property type="entry name" value="HNH_nuc"/>
</dbReference>
<keyword evidence="3" id="KW-1185">Reference proteome</keyword>
<dbReference type="AlphaFoldDB" id="A0A3N9U9N8"/>
<dbReference type="OrthoDB" id="9781481at2"/>
<comment type="caution">
    <text evidence="2">The sequence shown here is derived from an EMBL/GenBank/DDBJ whole genome shotgun (WGS) entry which is preliminary data.</text>
</comment>
<dbReference type="RefSeq" id="WP_124766697.1">
    <property type="nucleotide sequence ID" value="NZ_JAFBDY010000023.1"/>
</dbReference>
<protein>
    <recommendedName>
        <fullName evidence="1">HNH domain-containing protein</fullName>
    </recommendedName>
</protein>
<dbReference type="GO" id="GO:0003676">
    <property type="term" value="F:nucleic acid binding"/>
    <property type="evidence" value="ECO:0007669"/>
    <property type="project" value="InterPro"/>
</dbReference>
<gene>
    <name evidence="2" type="ORF">EBB45_17795</name>
</gene>
<evidence type="ECO:0000313" key="2">
    <source>
        <dbReference type="EMBL" id="RQW73215.1"/>
    </source>
</evidence>
<dbReference type="CDD" id="cd00085">
    <property type="entry name" value="HNHc"/>
    <property type="match status" value="1"/>
</dbReference>
<feature type="domain" description="HNH" evidence="1">
    <location>
        <begin position="103"/>
        <end position="145"/>
    </location>
</feature>
<dbReference type="GO" id="GO:0008270">
    <property type="term" value="F:zinc ion binding"/>
    <property type="evidence" value="ECO:0007669"/>
    <property type="project" value="InterPro"/>
</dbReference>
<organism evidence="2 3">
    <name type="scientific">Lysinibacillus composti</name>
    <dbReference type="NCBI Taxonomy" id="720633"/>
    <lineage>
        <taxon>Bacteria</taxon>
        <taxon>Bacillati</taxon>
        <taxon>Bacillota</taxon>
        <taxon>Bacilli</taxon>
        <taxon>Bacillales</taxon>
        <taxon>Bacillaceae</taxon>
        <taxon>Lysinibacillus</taxon>
    </lineage>
</organism>
<evidence type="ECO:0000259" key="1">
    <source>
        <dbReference type="Pfam" id="PF01844"/>
    </source>
</evidence>
<accession>A0A3N9U9N8</accession>
<dbReference type="Pfam" id="PF01844">
    <property type="entry name" value="HNH"/>
    <property type="match status" value="1"/>
</dbReference>
<sequence length="150" mass="17274">MVQKDEDSKKNIYRLREQFGLLDVDEIQFLDDNELIDSIKEIEINNDKAPTYNGTPKEKEEFNVNAKGANFYPRNLNVSVNALKMASFRCGCDNDHPTFIKKRDGNPYTELHHLIPLSSHSDFSYSLDVEENIVSLCSHCHNLLHYGRAI</sequence>